<comment type="cofactor">
    <cofactor evidence="1">
        <name>pyridoxal 5'-phosphate</name>
        <dbReference type="ChEBI" id="CHEBI:597326"/>
    </cofactor>
</comment>
<evidence type="ECO:0000256" key="1">
    <source>
        <dbReference type="ARBA" id="ARBA00001933"/>
    </source>
</evidence>
<dbReference type="Gene3D" id="3.40.640.10">
    <property type="entry name" value="Type I PLP-dependent aspartate aminotransferase-like (Major domain)"/>
    <property type="match status" value="1"/>
</dbReference>
<evidence type="ECO:0000256" key="2">
    <source>
        <dbReference type="ARBA" id="ARBA00007441"/>
    </source>
</evidence>
<feature type="domain" description="Aminotransferase class I/classII large" evidence="6">
    <location>
        <begin position="31"/>
        <end position="358"/>
    </location>
</feature>
<keyword evidence="5" id="KW-0663">Pyridoxal phosphate</keyword>
<dbReference type="GO" id="GO:0030170">
    <property type="term" value="F:pyridoxal phosphate binding"/>
    <property type="evidence" value="ECO:0007669"/>
    <property type="project" value="InterPro"/>
</dbReference>
<dbReference type="InterPro" id="IPR015424">
    <property type="entry name" value="PyrdxlP-dep_Trfase"/>
</dbReference>
<dbReference type="AlphaFoldDB" id="A0A848HRW6"/>
<comment type="caution">
    <text evidence="7">The sequence shown here is derived from an EMBL/GenBank/DDBJ whole genome shotgun (WGS) entry which is preliminary data.</text>
</comment>
<dbReference type="PANTHER" id="PTHR46383:SF1">
    <property type="entry name" value="ASPARTATE AMINOTRANSFERASE"/>
    <property type="match status" value="1"/>
</dbReference>
<dbReference type="InterPro" id="IPR050596">
    <property type="entry name" value="AspAT/PAT-like"/>
</dbReference>
<reference evidence="7 8" key="1">
    <citation type="submission" date="2020-04" db="EMBL/GenBank/DDBJ databases">
        <title>Massilia sp. RP-1-19 isolated from soil.</title>
        <authorList>
            <person name="Dahal R.H."/>
        </authorList>
    </citation>
    <scope>NUCLEOTIDE SEQUENCE [LARGE SCALE GENOMIC DNA]</scope>
    <source>
        <strain evidence="7 8">RP-1-19</strain>
    </source>
</reference>
<dbReference type="InterPro" id="IPR015421">
    <property type="entry name" value="PyrdxlP-dep_Trfase_major"/>
</dbReference>
<keyword evidence="8" id="KW-1185">Reference proteome</keyword>
<protein>
    <submittedName>
        <fullName evidence="7">Aminotransferase class I/II-fold pyridoxal phosphate-dependent enzyme</fullName>
    </submittedName>
</protein>
<name>A0A848HRW6_9BURK</name>
<keyword evidence="4 7" id="KW-0808">Transferase</keyword>
<evidence type="ECO:0000256" key="4">
    <source>
        <dbReference type="ARBA" id="ARBA00022679"/>
    </source>
</evidence>
<dbReference type="RefSeq" id="WP_169466600.1">
    <property type="nucleotide sequence ID" value="NZ_JABBGG010000007.1"/>
</dbReference>
<dbReference type="CDD" id="cd00609">
    <property type="entry name" value="AAT_like"/>
    <property type="match status" value="1"/>
</dbReference>
<evidence type="ECO:0000313" key="8">
    <source>
        <dbReference type="Proteomes" id="UP000583752"/>
    </source>
</evidence>
<evidence type="ECO:0000256" key="3">
    <source>
        <dbReference type="ARBA" id="ARBA00022576"/>
    </source>
</evidence>
<organism evidence="7 8">
    <name type="scientific">Massilia polaris</name>
    <dbReference type="NCBI Taxonomy" id="2728846"/>
    <lineage>
        <taxon>Bacteria</taxon>
        <taxon>Pseudomonadati</taxon>
        <taxon>Pseudomonadota</taxon>
        <taxon>Betaproteobacteria</taxon>
        <taxon>Burkholderiales</taxon>
        <taxon>Oxalobacteraceae</taxon>
        <taxon>Telluria group</taxon>
        <taxon>Massilia</taxon>
    </lineage>
</organism>
<sequence length="384" mass="41753">MRISKRIASASPLATTAMHGRVDQMKLQGEEVIDFSIAISHFAAPEAVRRDVSDMALHDVLPYTAVGGAHGLRARLVEKLKMENEIDALPEEVIVTNGAKQALYEAMYAMTDPGDTVIVFRPYWPAYLATARLLGLEVVLVDLPEVLTAGLLDTLPPARLLILNNPHNPTGKVFARDELDLLEGWLARTGCGAIVDESYEKLLYSQPHHSLSSAGQWRKLGIVTIFSASQSYAMMGWRCGFAVGPADVVSAMETLQGPITAAPSALTQAACEAAFFSGEPHHLVADYQGRRDLVMDMLSPVKWMKVRIPDSGPYIWVDVTALGCDTVAFSERLLAEKRVAIMPGDALGMPGFIRMGFISDDIATLRKGMAAIVAFGNEINQDSR</sequence>
<dbReference type="Proteomes" id="UP000583752">
    <property type="component" value="Unassembled WGS sequence"/>
</dbReference>
<evidence type="ECO:0000259" key="6">
    <source>
        <dbReference type="Pfam" id="PF00155"/>
    </source>
</evidence>
<evidence type="ECO:0000313" key="7">
    <source>
        <dbReference type="EMBL" id="NML62033.1"/>
    </source>
</evidence>
<dbReference type="Pfam" id="PF00155">
    <property type="entry name" value="Aminotran_1_2"/>
    <property type="match status" value="1"/>
</dbReference>
<dbReference type="PANTHER" id="PTHR46383">
    <property type="entry name" value="ASPARTATE AMINOTRANSFERASE"/>
    <property type="match status" value="1"/>
</dbReference>
<dbReference type="GO" id="GO:0008483">
    <property type="term" value="F:transaminase activity"/>
    <property type="evidence" value="ECO:0007669"/>
    <property type="project" value="UniProtKB-KW"/>
</dbReference>
<comment type="similarity">
    <text evidence="2">Belongs to the class-I pyridoxal-phosphate-dependent aminotransferase family.</text>
</comment>
<keyword evidence="3 7" id="KW-0032">Aminotransferase</keyword>
<accession>A0A848HRW6</accession>
<dbReference type="GO" id="GO:0006520">
    <property type="term" value="P:amino acid metabolic process"/>
    <property type="evidence" value="ECO:0007669"/>
    <property type="project" value="InterPro"/>
</dbReference>
<proteinExistence type="inferred from homology"/>
<dbReference type="InterPro" id="IPR004839">
    <property type="entry name" value="Aminotransferase_I/II_large"/>
</dbReference>
<dbReference type="SUPFAM" id="SSF53383">
    <property type="entry name" value="PLP-dependent transferases"/>
    <property type="match status" value="1"/>
</dbReference>
<evidence type="ECO:0000256" key="5">
    <source>
        <dbReference type="ARBA" id="ARBA00022898"/>
    </source>
</evidence>
<gene>
    <name evidence="7" type="ORF">HHL21_13295</name>
</gene>
<dbReference type="EMBL" id="JABBGG010000007">
    <property type="protein sequence ID" value="NML62033.1"/>
    <property type="molecule type" value="Genomic_DNA"/>
</dbReference>